<feature type="compositionally biased region" description="Low complexity" evidence="10">
    <location>
        <begin position="165"/>
        <end position="179"/>
    </location>
</feature>
<evidence type="ECO:0000256" key="8">
    <source>
        <dbReference type="ARBA" id="ARBA00023163"/>
    </source>
</evidence>
<comment type="subcellular location">
    <subcellularLocation>
        <location evidence="2">Cytoplasm</location>
    </subcellularLocation>
    <subcellularLocation>
        <location evidence="1">Nucleus</location>
    </subcellularLocation>
</comment>
<evidence type="ECO:0000256" key="2">
    <source>
        <dbReference type="ARBA" id="ARBA00004496"/>
    </source>
</evidence>
<evidence type="ECO:0000256" key="6">
    <source>
        <dbReference type="ARBA" id="ARBA00022833"/>
    </source>
</evidence>
<dbReference type="GO" id="GO:0050793">
    <property type="term" value="P:regulation of developmental process"/>
    <property type="evidence" value="ECO:0007669"/>
    <property type="project" value="UniProtKB-ARBA"/>
</dbReference>
<dbReference type="InterPro" id="IPR013790">
    <property type="entry name" value="Dwarfin"/>
</dbReference>
<dbReference type="PANTHER" id="PTHR13703:SF25">
    <property type="entry name" value="MOTHERS AGAINST DECAPENTAPLEGIC HOMOLOG"/>
    <property type="match status" value="1"/>
</dbReference>
<keyword evidence="8" id="KW-0804">Transcription</keyword>
<dbReference type="EMBL" id="IACT01004413">
    <property type="protein sequence ID" value="LAC23607.1"/>
    <property type="molecule type" value="mRNA"/>
</dbReference>
<dbReference type="PROSITE" id="PS51076">
    <property type="entry name" value="MH2"/>
    <property type="match status" value="1"/>
</dbReference>
<dbReference type="Gene3D" id="2.60.200.10">
    <property type="match status" value="1"/>
</dbReference>
<dbReference type="EMBL" id="IACF01004106">
    <property type="protein sequence ID" value="LAB69700.1"/>
    <property type="molecule type" value="mRNA"/>
</dbReference>
<evidence type="ECO:0000256" key="7">
    <source>
        <dbReference type="ARBA" id="ARBA00023015"/>
    </source>
</evidence>
<evidence type="ECO:0000313" key="13">
    <source>
        <dbReference type="EMBL" id="LAC23607.1"/>
    </source>
</evidence>
<evidence type="ECO:0000313" key="12">
    <source>
        <dbReference type="EMBL" id="LAB69700.1"/>
    </source>
</evidence>
<dbReference type="InterPro" id="IPR017855">
    <property type="entry name" value="SMAD-like_dom_sf"/>
</dbReference>
<feature type="region of interest" description="Disordered" evidence="10">
    <location>
        <begin position="126"/>
        <end position="149"/>
    </location>
</feature>
<reference evidence="13" key="1">
    <citation type="submission" date="2017-11" db="EMBL/GenBank/DDBJ databases">
        <title>The sensing device of the deep-sea amphipod.</title>
        <authorList>
            <person name="Kobayashi H."/>
            <person name="Nagahama T."/>
            <person name="Arai W."/>
            <person name="Sasagawa Y."/>
            <person name="Umeda M."/>
            <person name="Hayashi T."/>
            <person name="Nikaido I."/>
            <person name="Watanabe H."/>
            <person name="Oguri K."/>
            <person name="Kitazato H."/>
            <person name="Fujioka K."/>
            <person name="Kido Y."/>
            <person name="Takami H."/>
        </authorList>
    </citation>
    <scope>NUCLEOTIDE SEQUENCE</scope>
    <source>
        <tissue evidence="13">Whole body</tissue>
    </source>
</reference>
<proteinExistence type="evidence at transcript level"/>
<evidence type="ECO:0000256" key="4">
    <source>
        <dbReference type="ARBA" id="ARBA00022490"/>
    </source>
</evidence>
<dbReference type="FunFam" id="2.60.200.10:FF:000001">
    <property type="entry name" value="Mothers against decapentaplegic homolog"/>
    <property type="match status" value="1"/>
</dbReference>
<evidence type="ECO:0000256" key="10">
    <source>
        <dbReference type="SAM" id="MobiDB-lite"/>
    </source>
</evidence>
<dbReference type="GO" id="GO:0000978">
    <property type="term" value="F:RNA polymerase II cis-regulatory region sequence-specific DNA binding"/>
    <property type="evidence" value="ECO:0007669"/>
    <property type="project" value="TreeGrafter"/>
</dbReference>
<dbReference type="Pfam" id="PF03166">
    <property type="entry name" value="MH2"/>
    <property type="match status" value="1"/>
</dbReference>
<feature type="compositionally biased region" description="Polar residues" evidence="10">
    <location>
        <begin position="204"/>
        <end position="225"/>
    </location>
</feature>
<dbReference type="GO" id="GO:0009791">
    <property type="term" value="P:post-embryonic development"/>
    <property type="evidence" value="ECO:0007669"/>
    <property type="project" value="UniProtKB-ARBA"/>
</dbReference>
<evidence type="ECO:0000256" key="9">
    <source>
        <dbReference type="ARBA" id="ARBA00023242"/>
    </source>
</evidence>
<dbReference type="GO" id="GO:0030154">
    <property type="term" value="P:cell differentiation"/>
    <property type="evidence" value="ECO:0007669"/>
    <property type="project" value="TreeGrafter"/>
</dbReference>
<dbReference type="AlphaFoldDB" id="A0A2P2I737"/>
<keyword evidence="9" id="KW-0539">Nucleus</keyword>
<evidence type="ECO:0000256" key="3">
    <source>
        <dbReference type="ARBA" id="ARBA00005545"/>
    </source>
</evidence>
<feature type="region of interest" description="Disordered" evidence="10">
    <location>
        <begin position="165"/>
        <end position="244"/>
    </location>
</feature>
<dbReference type="GO" id="GO:0000981">
    <property type="term" value="F:DNA-binding transcription factor activity, RNA polymerase II-specific"/>
    <property type="evidence" value="ECO:0007669"/>
    <property type="project" value="TreeGrafter"/>
</dbReference>
<dbReference type="GO" id="GO:0009653">
    <property type="term" value="P:anatomical structure morphogenesis"/>
    <property type="evidence" value="ECO:0007669"/>
    <property type="project" value="TreeGrafter"/>
</dbReference>
<dbReference type="SMART" id="SM00524">
    <property type="entry name" value="DWB"/>
    <property type="match status" value="1"/>
</dbReference>
<dbReference type="GO" id="GO:0071144">
    <property type="term" value="C:heteromeric SMAD protein complex"/>
    <property type="evidence" value="ECO:0007669"/>
    <property type="project" value="TreeGrafter"/>
</dbReference>
<dbReference type="GO" id="GO:0046872">
    <property type="term" value="F:metal ion binding"/>
    <property type="evidence" value="ECO:0007669"/>
    <property type="project" value="UniProtKB-KW"/>
</dbReference>
<organism evidence="12">
    <name type="scientific">Hirondellea gigas</name>
    <dbReference type="NCBI Taxonomy" id="1518452"/>
    <lineage>
        <taxon>Eukaryota</taxon>
        <taxon>Metazoa</taxon>
        <taxon>Ecdysozoa</taxon>
        <taxon>Arthropoda</taxon>
        <taxon>Crustacea</taxon>
        <taxon>Multicrustacea</taxon>
        <taxon>Malacostraca</taxon>
        <taxon>Eumalacostraca</taxon>
        <taxon>Peracarida</taxon>
        <taxon>Amphipoda</taxon>
        <taxon>Amphilochidea</taxon>
        <taxon>Lysianassida</taxon>
        <taxon>Lysianassidira</taxon>
        <taxon>Lysianassoidea</taxon>
        <taxon>Lysianassidae</taxon>
        <taxon>Hirondellea</taxon>
    </lineage>
</organism>
<comment type="similarity">
    <text evidence="3">Belongs to the dwarfin/SMAD family.</text>
</comment>
<sequence>MGVANAVGSSTSSSSSSNGSSSIFTSSIGSMDSSSYTGTSASLASSNSGVNNTDTGASFVIGGNIGSGLISCSSQYQTNSMSSRRASDTNGEGTMANGSSRIGLMPSSNGSDSILEVLDSIVDDMSSPDSLSDSVSVTQSPLLSPSSPHHHQIRSMLVFGDMASPGHMASSSGSSPLSCGSGGMAAGGSPPPGYISEDNDTNQHRSMTMSCNSDDGNARHGNSNSQDERMELSALSTGGQSSQDTQPISYCEPAFWCSIIYYELNARVGDKFQASQPNLNVDGFTDPSSSERFCLGQLPNVNRNPVVEQTRRHIGKGLRLYYIGGEVFAECLSESAIFVQSPNCNQRYGWHPATVVKIPPGCNLKIFNNQEFAHQLGQSVTQGFEAVYDLTRMCTIRISFVKGWGVQYRRQLVTSTPCWIEVHLNGPMQWLDKVLTQMDCPRLCSSKS</sequence>
<dbReference type="PANTHER" id="PTHR13703">
    <property type="entry name" value="SMAD"/>
    <property type="match status" value="1"/>
</dbReference>
<feature type="compositionally biased region" description="Low complexity" evidence="10">
    <location>
        <begin position="126"/>
        <end position="147"/>
    </location>
</feature>
<feature type="compositionally biased region" description="Low complexity" evidence="10">
    <location>
        <begin position="9"/>
        <end position="22"/>
    </location>
</feature>
<name>A0A2P2I737_9CRUS</name>
<feature type="domain" description="MH2" evidence="11">
    <location>
        <begin position="256"/>
        <end position="448"/>
    </location>
</feature>
<dbReference type="GO" id="GO:0070411">
    <property type="term" value="F:I-SMAD binding"/>
    <property type="evidence" value="ECO:0007669"/>
    <property type="project" value="TreeGrafter"/>
</dbReference>
<dbReference type="GO" id="GO:0045944">
    <property type="term" value="P:positive regulation of transcription by RNA polymerase II"/>
    <property type="evidence" value="ECO:0007669"/>
    <property type="project" value="TreeGrafter"/>
</dbReference>
<dbReference type="InterPro" id="IPR008984">
    <property type="entry name" value="SMAD_FHA_dom_sf"/>
</dbReference>
<dbReference type="SUPFAM" id="SSF49879">
    <property type="entry name" value="SMAD/FHA domain"/>
    <property type="match status" value="1"/>
</dbReference>
<evidence type="ECO:0000259" key="11">
    <source>
        <dbReference type="PROSITE" id="PS51076"/>
    </source>
</evidence>
<accession>A0A2P2I737</accession>
<dbReference type="GO" id="GO:0060395">
    <property type="term" value="P:SMAD protein signal transduction"/>
    <property type="evidence" value="ECO:0007669"/>
    <property type="project" value="TreeGrafter"/>
</dbReference>
<dbReference type="GO" id="GO:0005737">
    <property type="term" value="C:cytoplasm"/>
    <property type="evidence" value="ECO:0007669"/>
    <property type="project" value="UniProtKB-SubCell"/>
</dbReference>
<protein>
    <submittedName>
        <fullName evidence="12">Mothers against decapentaplegic homolog 3-like</fullName>
    </submittedName>
</protein>
<evidence type="ECO:0000256" key="5">
    <source>
        <dbReference type="ARBA" id="ARBA00022723"/>
    </source>
</evidence>
<keyword evidence="7" id="KW-0805">Transcription regulation</keyword>
<feature type="region of interest" description="Disordered" evidence="10">
    <location>
        <begin position="80"/>
        <end position="108"/>
    </location>
</feature>
<dbReference type="GO" id="GO:0032924">
    <property type="term" value="P:activin receptor signaling pathway"/>
    <property type="evidence" value="ECO:0007669"/>
    <property type="project" value="TreeGrafter"/>
</dbReference>
<evidence type="ECO:0000256" key="1">
    <source>
        <dbReference type="ARBA" id="ARBA00004123"/>
    </source>
</evidence>
<keyword evidence="6" id="KW-0862">Zinc</keyword>
<feature type="region of interest" description="Disordered" evidence="10">
    <location>
        <begin position="1"/>
        <end position="22"/>
    </location>
</feature>
<dbReference type="GO" id="GO:0051239">
    <property type="term" value="P:regulation of multicellular organismal process"/>
    <property type="evidence" value="ECO:0007669"/>
    <property type="project" value="UniProtKB-ARBA"/>
</dbReference>
<dbReference type="InterPro" id="IPR001132">
    <property type="entry name" value="SMAD_dom_Dwarfin-type"/>
</dbReference>
<feature type="compositionally biased region" description="Polar residues" evidence="10">
    <location>
        <begin position="234"/>
        <end position="244"/>
    </location>
</feature>
<keyword evidence="5" id="KW-0479">Metal-binding</keyword>
<reference evidence="12" key="2">
    <citation type="journal article" date="2018" name="Biosci. Biotechnol. Biochem.">
        <title>Polysaccharide hydrolase of the hadal zone amphipods Hirondellea gigas.</title>
        <authorList>
            <person name="Kobayashi H."/>
            <person name="Nagahama T."/>
            <person name="Arai W."/>
            <person name="Sasagawa Y."/>
            <person name="Umeda M."/>
            <person name="Hayashi T."/>
            <person name="Nikaido I."/>
            <person name="Watanabe H."/>
            <person name="Oguri K."/>
            <person name="Kitazato H."/>
            <person name="Fujioka K."/>
            <person name="Kido Y."/>
            <person name="Takami H."/>
        </authorList>
    </citation>
    <scope>NUCLEOTIDE SEQUENCE</scope>
    <source>
        <tissue evidence="12">Whole body</tissue>
    </source>
</reference>
<keyword evidence="4" id="KW-0963">Cytoplasm</keyword>